<evidence type="ECO:0000259" key="2">
    <source>
        <dbReference type="Pfam" id="PF00462"/>
    </source>
</evidence>
<dbReference type="Proteomes" id="UP000076858">
    <property type="component" value="Unassembled WGS sequence"/>
</dbReference>
<dbReference type="AlphaFoldDB" id="A0A164LTM9"/>
<feature type="compositionally biased region" description="Basic and acidic residues" evidence="1">
    <location>
        <begin position="31"/>
        <end position="40"/>
    </location>
</feature>
<dbReference type="Gene3D" id="3.40.30.10">
    <property type="entry name" value="Glutaredoxin"/>
    <property type="match status" value="1"/>
</dbReference>
<reference evidence="3 4" key="1">
    <citation type="submission" date="2016-03" db="EMBL/GenBank/DDBJ databases">
        <title>EvidentialGene: Evidence-directed Construction of Genes on Genomes.</title>
        <authorList>
            <person name="Gilbert D.G."/>
            <person name="Choi J.-H."/>
            <person name="Mockaitis K."/>
            <person name="Colbourne J."/>
            <person name="Pfrender M."/>
        </authorList>
    </citation>
    <scope>NUCLEOTIDE SEQUENCE [LARGE SCALE GENOMIC DNA]</scope>
    <source>
        <strain evidence="3 4">Xinb3</strain>
        <tissue evidence="3">Complete organism</tissue>
    </source>
</reference>
<gene>
    <name evidence="3" type="ORF">APZ42_032699</name>
</gene>
<dbReference type="PANTHER" id="PTHR46990">
    <property type="entry name" value="GLUTAREDOXIN DOMAIN-CONTAINING CYSTEINE-RICH PROTEIN 1"/>
    <property type="match status" value="1"/>
</dbReference>
<sequence>MTKFKCAEYTSSAGHQNLKFQSSVTTGTSESNKRHQREEDSSSSASSAGHLDFYYFANRGCVNQKSSDEVSTLDSGLSSDTEGFTPPPLPRRVNKKAVAELLDDSQSDVSADSLALHDDAQTDLTSLASSIEVSPATARKTAKALPSNLLTEIRTKAVKLHHYQQPQSVKELGKVLDTQLKLQRSKSSSVPPSRSRSLVLPIPQPLAAAPSSFDPADAYYQRFHMCEYVDIGSAKNNNNNNNNNNNSQQHPESPVDDLSFVGLKDILNVEKSGQTIRSHKSGTVRGVRNRVRAGITTFLQGKTFKSYAEREHGKVVVYTTSMGVVRQTYQRCLQVQRILGTLLINYEERDVSMNRQVQQELKERMNRNRIIIPQVFVEGQLLGDADAIEKLNETGDLRQILRRYKRVGPETICDSCGGYRYLPCSVCSGSKKSIHRNHFTAEFAALKCITCNEAGLIRCVACSSTSSPA</sequence>
<proteinExistence type="predicted"/>
<feature type="compositionally biased region" description="Polar residues" evidence="1">
    <location>
        <begin position="69"/>
        <end position="82"/>
    </location>
</feature>
<keyword evidence="4" id="KW-1185">Reference proteome</keyword>
<dbReference type="Pfam" id="PF23733">
    <property type="entry name" value="GRXCR1-2_C"/>
    <property type="match status" value="1"/>
</dbReference>
<evidence type="ECO:0000313" key="3">
    <source>
        <dbReference type="EMBL" id="KZS04421.1"/>
    </source>
</evidence>
<protein>
    <submittedName>
        <fullName evidence="3">Putative Glutaredoxin domain-containing cysteine-rich protein 1</fullName>
    </submittedName>
</protein>
<feature type="region of interest" description="Disordered" evidence="1">
    <location>
        <begin position="236"/>
        <end position="255"/>
    </location>
</feature>
<dbReference type="PANTHER" id="PTHR46990:SF1">
    <property type="entry name" value="GLUTAREDOXIN DOMAIN-CONTAINING CYSTEINE-RICH PROTEIN 1"/>
    <property type="match status" value="1"/>
</dbReference>
<dbReference type="EMBL" id="LRGB01003123">
    <property type="protein sequence ID" value="KZS04421.1"/>
    <property type="molecule type" value="Genomic_DNA"/>
</dbReference>
<feature type="compositionally biased region" description="Low complexity" evidence="1">
    <location>
        <begin position="236"/>
        <end position="246"/>
    </location>
</feature>
<feature type="compositionally biased region" description="Polar residues" evidence="1">
    <location>
        <begin position="17"/>
        <end position="30"/>
    </location>
</feature>
<feature type="region of interest" description="Disordered" evidence="1">
    <location>
        <begin position="17"/>
        <end position="46"/>
    </location>
</feature>
<dbReference type="InterPro" id="IPR002109">
    <property type="entry name" value="Glutaredoxin"/>
</dbReference>
<evidence type="ECO:0000313" key="4">
    <source>
        <dbReference type="Proteomes" id="UP000076858"/>
    </source>
</evidence>
<dbReference type="STRING" id="35525.A0A164LTM9"/>
<dbReference type="GO" id="GO:0007605">
    <property type="term" value="P:sensory perception of sound"/>
    <property type="evidence" value="ECO:0007669"/>
    <property type="project" value="InterPro"/>
</dbReference>
<dbReference type="Pfam" id="PF00462">
    <property type="entry name" value="Glutaredoxin"/>
    <property type="match status" value="1"/>
</dbReference>
<dbReference type="OrthoDB" id="423313at2759"/>
<name>A0A164LTM9_9CRUS</name>
<feature type="region of interest" description="Disordered" evidence="1">
    <location>
        <begin position="69"/>
        <end position="91"/>
    </location>
</feature>
<organism evidence="3 4">
    <name type="scientific">Daphnia magna</name>
    <dbReference type="NCBI Taxonomy" id="35525"/>
    <lineage>
        <taxon>Eukaryota</taxon>
        <taxon>Metazoa</taxon>
        <taxon>Ecdysozoa</taxon>
        <taxon>Arthropoda</taxon>
        <taxon>Crustacea</taxon>
        <taxon>Branchiopoda</taxon>
        <taxon>Diplostraca</taxon>
        <taxon>Cladocera</taxon>
        <taxon>Anomopoda</taxon>
        <taxon>Daphniidae</taxon>
        <taxon>Daphnia</taxon>
    </lineage>
</organism>
<dbReference type="InterPro" id="IPR042797">
    <property type="entry name" value="GRXCR1"/>
</dbReference>
<dbReference type="InterPro" id="IPR036249">
    <property type="entry name" value="Thioredoxin-like_sf"/>
</dbReference>
<evidence type="ECO:0000256" key="1">
    <source>
        <dbReference type="SAM" id="MobiDB-lite"/>
    </source>
</evidence>
<dbReference type="PROSITE" id="PS51354">
    <property type="entry name" value="GLUTAREDOXIN_2"/>
    <property type="match status" value="1"/>
</dbReference>
<dbReference type="CDD" id="cd03031">
    <property type="entry name" value="GRX_GRX_like"/>
    <property type="match status" value="1"/>
</dbReference>
<dbReference type="SUPFAM" id="SSF52833">
    <property type="entry name" value="Thioredoxin-like"/>
    <property type="match status" value="1"/>
</dbReference>
<feature type="domain" description="Glutaredoxin" evidence="2">
    <location>
        <begin position="315"/>
        <end position="381"/>
    </location>
</feature>
<accession>A0A164LTM9</accession>
<comment type="caution">
    <text evidence="3">The sequence shown here is derived from an EMBL/GenBank/DDBJ whole genome shotgun (WGS) entry which is preliminary data.</text>
</comment>